<dbReference type="RefSeq" id="WP_089226910.1">
    <property type="nucleotide sequence ID" value="NZ_FZOF01000019.1"/>
</dbReference>
<feature type="region of interest" description="Disordered" evidence="1">
    <location>
        <begin position="1"/>
        <end position="21"/>
    </location>
</feature>
<reference evidence="3 4" key="1">
    <citation type="submission" date="2017-06" db="EMBL/GenBank/DDBJ databases">
        <authorList>
            <person name="Kim H.J."/>
            <person name="Triplett B.A."/>
        </authorList>
    </citation>
    <scope>NUCLEOTIDE SEQUENCE [LARGE SCALE GENOMIC DNA]</scope>
    <source>
        <strain evidence="3 4">CGMCC 4.1858</strain>
    </source>
</reference>
<dbReference type="Proteomes" id="UP000198280">
    <property type="component" value="Unassembled WGS sequence"/>
</dbReference>
<dbReference type="EMBL" id="FZOF01000019">
    <property type="protein sequence ID" value="SNT28054.1"/>
    <property type="molecule type" value="Genomic_DNA"/>
</dbReference>
<keyword evidence="2" id="KW-0472">Membrane</keyword>
<feature type="region of interest" description="Disordered" evidence="1">
    <location>
        <begin position="44"/>
        <end position="97"/>
    </location>
</feature>
<feature type="compositionally biased region" description="Acidic residues" evidence="1">
    <location>
        <begin position="75"/>
        <end position="90"/>
    </location>
</feature>
<keyword evidence="2" id="KW-0812">Transmembrane</keyword>
<sequence>MPDELGGKPFPDGEDHGGADDEFASVVLDEAFIRAAAFHEPSAHERMLAAATAQAEAEATRPRVLGGEDGAAPYDQEDAGPSTEDEEYEDLYSQRSPYRGNGRWHRTVAWVLAVVMGIGVVALTFAAVYRGAGGGRQPSVPPSPTGRIGAPSLPPVAVSHSP</sequence>
<protein>
    <submittedName>
        <fullName evidence="3">Uncharacterized protein</fullName>
    </submittedName>
</protein>
<evidence type="ECO:0000256" key="2">
    <source>
        <dbReference type="SAM" id="Phobius"/>
    </source>
</evidence>
<proteinExistence type="predicted"/>
<name>A0A239LEU5_9ACTN</name>
<dbReference type="AlphaFoldDB" id="A0A239LEU5"/>
<dbReference type="OrthoDB" id="3854688at2"/>
<gene>
    <name evidence="3" type="ORF">SAMN05216252_11952</name>
</gene>
<evidence type="ECO:0000313" key="4">
    <source>
        <dbReference type="Proteomes" id="UP000198280"/>
    </source>
</evidence>
<feature type="region of interest" description="Disordered" evidence="1">
    <location>
        <begin position="134"/>
        <end position="162"/>
    </location>
</feature>
<keyword evidence="4" id="KW-1185">Reference proteome</keyword>
<evidence type="ECO:0000313" key="3">
    <source>
        <dbReference type="EMBL" id="SNT28054.1"/>
    </source>
</evidence>
<accession>A0A239LEU5</accession>
<feature type="transmembrane region" description="Helical" evidence="2">
    <location>
        <begin position="108"/>
        <end position="129"/>
    </location>
</feature>
<evidence type="ECO:0000256" key="1">
    <source>
        <dbReference type="SAM" id="MobiDB-lite"/>
    </source>
</evidence>
<keyword evidence="2" id="KW-1133">Transmembrane helix</keyword>
<organism evidence="3 4">
    <name type="scientific">Actinacidiphila glaucinigra</name>
    <dbReference type="NCBI Taxonomy" id="235986"/>
    <lineage>
        <taxon>Bacteria</taxon>
        <taxon>Bacillati</taxon>
        <taxon>Actinomycetota</taxon>
        <taxon>Actinomycetes</taxon>
        <taxon>Kitasatosporales</taxon>
        <taxon>Streptomycetaceae</taxon>
        <taxon>Actinacidiphila</taxon>
    </lineage>
</organism>